<sequence>MCPNTIGAPPEVVTNQSVEESRELVLLIISKDVRFPGTREIDSLKRETVFQQLSRTFQPSTRCYMTVGDPHNDR</sequence>
<comment type="caution">
    <text evidence="1">The sequence shown here is derived from an EMBL/GenBank/DDBJ whole genome shotgun (WGS) entry which is preliminary data.</text>
</comment>
<evidence type="ECO:0000313" key="1">
    <source>
        <dbReference type="EMBL" id="ETJ38841.1"/>
    </source>
</evidence>
<proteinExistence type="predicted"/>
<accession>W1Y919</accession>
<name>W1Y919_9ZZZZ</name>
<dbReference type="AlphaFoldDB" id="W1Y919"/>
<feature type="non-terminal residue" evidence="1">
    <location>
        <position position="74"/>
    </location>
</feature>
<reference evidence="1" key="1">
    <citation type="submission" date="2013-12" db="EMBL/GenBank/DDBJ databases">
        <title>A Varibaculum cambriense genome reconstructed from a premature infant gut community with otherwise low bacterial novelty that shifts toward anaerobic metabolism during the third week of life.</title>
        <authorList>
            <person name="Brown C.T."/>
            <person name="Sharon I."/>
            <person name="Thomas B.C."/>
            <person name="Castelle C.J."/>
            <person name="Morowitz M.J."/>
            <person name="Banfield J.F."/>
        </authorList>
    </citation>
    <scope>NUCLEOTIDE SEQUENCE</scope>
</reference>
<protein>
    <submittedName>
        <fullName evidence="1">Uncharacterized protein</fullName>
    </submittedName>
</protein>
<dbReference type="EMBL" id="AZMM01007140">
    <property type="protein sequence ID" value="ETJ38841.1"/>
    <property type="molecule type" value="Genomic_DNA"/>
</dbReference>
<organism evidence="1">
    <name type="scientific">human gut metagenome</name>
    <dbReference type="NCBI Taxonomy" id="408170"/>
    <lineage>
        <taxon>unclassified sequences</taxon>
        <taxon>metagenomes</taxon>
        <taxon>organismal metagenomes</taxon>
    </lineage>
</organism>
<feature type="non-terminal residue" evidence="1">
    <location>
        <position position="1"/>
    </location>
</feature>
<gene>
    <name evidence="1" type="ORF">Q604_UNBC07140G0001</name>
</gene>